<evidence type="ECO:0000313" key="2">
    <source>
        <dbReference type="Proteomes" id="UP000613177"/>
    </source>
</evidence>
<gene>
    <name evidence="1" type="ORF">INT48_005001</name>
</gene>
<comment type="caution">
    <text evidence="1">The sequence shown here is derived from an EMBL/GenBank/DDBJ whole genome shotgun (WGS) entry which is preliminary data.</text>
</comment>
<evidence type="ECO:0000313" key="1">
    <source>
        <dbReference type="EMBL" id="KAG2235382.1"/>
    </source>
</evidence>
<name>A0A8H7SUB1_9FUNG</name>
<organism evidence="1 2">
    <name type="scientific">Thamnidium elegans</name>
    <dbReference type="NCBI Taxonomy" id="101142"/>
    <lineage>
        <taxon>Eukaryota</taxon>
        <taxon>Fungi</taxon>
        <taxon>Fungi incertae sedis</taxon>
        <taxon>Mucoromycota</taxon>
        <taxon>Mucoromycotina</taxon>
        <taxon>Mucoromycetes</taxon>
        <taxon>Mucorales</taxon>
        <taxon>Mucorineae</taxon>
        <taxon>Mucoraceae</taxon>
        <taxon>Thamnidium</taxon>
    </lineage>
</organism>
<keyword evidence="2" id="KW-1185">Reference proteome</keyword>
<accession>A0A8H7SUB1</accession>
<dbReference type="AlphaFoldDB" id="A0A8H7SUB1"/>
<reference evidence="1" key="1">
    <citation type="submission" date="2021-01" db="EMBL/GenBank/DDBJ databases">
        <title>Metabolic potential, ecology and presence of endohyphal bacteria is reflected in genomic diversity of Mucoromycotina.</title>
        <authorList>
            <person name="Muszewska A."/>
            <person name="Okrasinska A."/>
            <person name="Steczkiewicz K."/>
            <person name="Drgas O."/>
            <person name="Orlowska M."/>
            <person name="Perlinska-Lenart U."/>
            <person name="Aleksandrzak-Piekarczyk T."/>
            <person name="Szatraj K."/>
            <person name="Zielenkiewicz U."/>
            <person name="Pilsyk S."/>
            <person name="Malc E."/>
            <person name="Mieczkowski P."/>
            <person name="Kruszewska J.S."/>
            <person name="Biernat P."/>
            <person name="Pawlowska J."/>
        </authorList>
    </citation>
    <scope>NUCLEOTIDE SEQUENCE</scope>
    <source>
        <strain evidence="1">WA0000018081</strain>
    </source>
</reference>
<sequence length="84" mass="9781">MYATLQDIHPLQRLYSFPELTNSLVNRHATRNRDYGDVCDGFRNSSSMPLENFHNEAEALTQLLGIPNLLVERDREVAYTKKER</sequence>
<dbReference type="EMBL" id="JAEPRE010000034">
    <property type="protein sequence ID" value="KAG2235382.1"/>
    <property type="molecule type" value="Genomic_DNA"/>
</dbReference>
<dbReference type="Proteomes" id="UP000613177">
    <property type="component" value="Unassembled WGS sequence"/>
</dbReference>
<protein>
    <submittedName>
        <fullName evidence="1">Uncharacterized protein</fullName>
    </submittedName>
</protein>
<dbReference type="OrthoDB" id="2269493at2759"/>
<proteinExistence type="predicted"/>